<dbReference type="AlphaFoldDB" id="A0A2R6S3J5"/>
<gene>
    <name evidence="1" type="ORF">PHLCEN_2v1282</name>
</gene>
<dbReference type="STRING" id="98765.A0A2R6S3J5"/>
<dbReference type="EMBL" id="MLYV02000095">
    <property type="protein sequence ID" value="PSS36854.1"/>
    <property type="molecule type" value="Genomic_DNA"/>
</dbReference>
<dbReference type="OrthoDB" id="3265815at2759"/>
<evidence type="ECO:0008006" key="3">
    <source>
        <dbReference type="Google" id="ProtNLM"/>
    </source>
</evidence>
<evidence type="ECO:0000313" key="2">
    <source>
        <dbReference type="Proteomes" id="UP000186601"/>
    </source>
</evidence>
<keyword evidence="2" id="KW-1185">Reference proteome</keyword>
<proteinExistence type="predicted"/>
<dbReference type="Proteomes" id="UP000186601">
    <property type="component" value="Unassembled WGS sequence"/>
</dbReference>
<evidence type="ECO:0000313" key="1">
    <source>
        <dbReference type="EMBL" id="PSS36854.1"/>
    </source>
</evidence>
<reference evidence="1 2" key="1">
    <citation type="submission" date="2018-02" db="EMBL/GenBank/DDBJ databases">
        <title>Genome sequence of the basidiomycete white-rot fungus Phlebia centrifuga.</title>
        <authorList>
            <person name="Granchi Z."/>
            <person name="Peng M."/>
            <person name="de Vries R.P."/>
            <person name="Hilden K."/>
            <person name="Makela M.R."/>
            <person name="Grigoriev I."/>
            <person name="Riley R."/>
        </authorList>
    </citation>
    <scope>NUCLEOTIDE SEQUENCE [LARGE SCALE GENOMIC DNA]</scope>
    <source>
        <strain evidence="1 2">FBCC195</strain>
    </source>
</reference>
<name>A0A2R6S3J5_9APHY</name>
<sequence>MQHGGGAMDLVVNEYGSAHDNVQQFTLVGIPGGRVPSGGSLVSMSTTFNDCSNLDPSPSDVWIISVNGVRFYVHRHRLSSASENNFNFLIPGRPDLKGRPPHIIALPEDSNVLNVMLHTIYDISCDSYHPSFETLTSAIGALRKYGVSLQEYMAPATPLFTLVLNQAPRRPIETYALAAENELNDLAVSVSSHLLSFQLRDLTDGLATRMGPLYLRRLVLLHHTRTAELRRIIFSPPYPHGPTNSCGIVDRKALSRAWALAAAQLAWDANPNLSSSVIQETFGSLLEQISCTICKENLMIRVKEIVIQWSIMNVSQTTSILDYELYY</sequence>
<comment type="caution">
    <text evidence="1">The sequence shown here is derived from an EMBL/GenBank/DDBJ whole genome shotgun (WGS) entry which is preliminary data.</text>
</comment>
<organism evidence="1 2">
    <name type="scientific">Hermanssonia centrifuga</name>
    <dbReference type="NCBI Taxonomy" id="98765"/>
    <lineage>
        <taxon>Eukaryota</taxon>
        <taxon>Fungi</taxon>
        <taxon>Dikarya</taxon>
        <taxon>Basidiomycota</taxon>
        <taxon>Agaricomycotina</taxon>
        <taxon>Agaricomycetes</taxon>
        <taxon>Polyporales</taxon>
        <taxon>Meruliaceae</taxon>
        <taxon>Hermanssonia</taxon>
    </lineage>
</organism>
<protein>
    <recommendedName>
        <fullName evidence="3">BTB domain-containing protein</fullName>
    </recommendedName>
</protein>
<accession>A0A2R6S3J5</accession>